<proteinExistence type="predicted"/>
<gene>
    <name evidence="1" type="ORF">GTP77_11645</name>
</gene>
<comment type="caution">
    <text evidence="1">The sequence shown here is derived from an EMBL/GenBank/DDBJ whole genome shotgun (WGS) entry which is preliminary data.</text>
</comment>
<dbReference type="RefSeq" id="WP_161072325.1">
    <property type="nucleotide sequence ID" value="NZ_CP086370.1"/>
</dbReference>
<sequence length="99" mass="11022">MGGAWYELLLAVLAVWRVTHLLHAEDGPWDLTVRLRGWAGDGFLGRTMDCFYCASLWVALPAAAMLGTSWQHFVLLWPALSAAAITLERVRGALRQEEP</sequence>
<dbReference type="AlphaFoldDB" id="A0A7X4HCB9"/>
<name>A0A7X4HCB9_9BURK</name>
<evidence type="ECO:0000313" key="2">
    <source>
        <dbReference type="Proteomes" id="UP000450676"/>
    </source>
</evidence>
<evidence type="ECO:0000313" key="1">
    <source>
        <dbReference type="EMBL" id="MYN07987.1"/>
    </source>
</evidence>
<dbReference type="Proteomes" id="UP000450676">
    <property type="component" value="Unassembled WGS sequence"/>
</dbReference>
<dbReference type="EMBL" id="WWCU01000010">
    <property type="protein sequence ID" value="MYN07987.1"/>
    <property type="molecule type" value="Genomic_DNA"/>
</dbReference>
<protein>
    <recommendedName>
        <fullName evidence="3">DUF1360 domain-containing protein</fullName>
    </recommendedName>
</protein>
<keyword evidence="2" id="KW-1185">Reference proteome</keyword>
<accession>A0A7X4HCB9</accession>
<reference evidence="1 2" key="1">
    <citation type="submission" date="2019-12" db="EMBL/GenBank/DDBJ databases">
        <title>Novel species isolated from a subtropical stream in China.</title>
        <authorList>
            <person name="Lu H."/>
        </authorList>
    </citation>
    <scope>NUCLEOTIDE SEQUENCE [LARGE SCALE GENOMIC DNA]</scope>
    <source>
        <strain evidence="1 2">FT127W</strain>
    </source>
</reference>
<evidence type="ECO:0008006" key="3">
    <source>
        <dbReference type="Google" id="ProtNLM"/>
    </source>
</evidence>
<organism evidence="1 2">
    <name type="scientific">Pseudoduganella aquatica</name>
    <dbReference type="NCBI Taxonomy" id="2660641"/>
    <lineage>
        <taxon>Bacteria</taxon>
        <taxon>Pseudomonadati</taxon>
        <taxon>Pseudomonadota</taxon>
        <taxon>Betaproteobacteria</taxon>
        <taxon>Burkholderiales</taxon>
        <taxon>Oxalobacteraceae</taxon>
        <taxon>Telluria group</taxon>
        <taxon>Pseudoduganella</taxon>
    </lineage>
</organism>